<keyword evidence="1" id="KW-0472">Membrane</keyword>
<dbReference type="EMBL" id="JAXOVW010000003">
    <property type="protein sequence ID" value="MDZ5606091.1"/>
    <property type="molecule type" value="Genomic_DNA"/>
</dbReference>
<dbReference type="RefSeq" id="WP_374216717.1">
    <property type="nucleotide sequence ID" value="NZ_JAXOVW010000003.1"/>
</dbReference>
<reference evidence="3" key="1">
    <citation type="submission" date="2023-11" db="EMBL/GenBank/DDBJ databases">
        <title>Genome Sequence of Bacillus pseudomycoides stain BUPM19.</title>
        <authorList>
            <person name="Farhat A."/>
        </authorList>
    </citation>
    <scope>NUCLEOTIDE SEQUENCE [LARGE SCALE GENOMIC DNA]</scope>
    <source>
        <strain evidence="3">BUPM19</strain>
    </source>
</reference>
<keyword evidence="1" id="KW-1133">Transmembrane helix</keyword>
<keyword evidence="3" id="KW-1185">Reference proteome</keyword>
<feature type="transmembrane region" description="Helical" evidence="1">
    <location>
        <begin position="34"/>
        <end position="56"/>
    </location>
</feature>
<dbReference type="Proteomes" id="UP001291930">
    <property type="component" value="Unassembled WGS sequence"/>
</dbReference>
<evidence type="ECO:0000256" key="1">
    <source>
        <dbReference type="SAM" id="Phobius"/>
    </source>
</evidence>
<evidence type="ECO:0000313" key="2">
    <source>
        <dbReference type="EMBL" id="MDZ5606091.1"/>
    </source>
</evidence>
<accession>A0ABU5JRN1</accession>
<keyword evidence="1" id="KW-0812">Transmembrane</keyword>
<evidence type="ECO:0000313" key="3">
    <source>
        <dbReference type="Proteomes" id="UP001291930"/>
    </source>
</evidence>
<feature type="transmembrane region" description="Helical" evidence="1">
    <location>
        <begin position="68"/>
        <end position="88"/>
    </location>
</feature>
<protein>
    <submittedName>
        <fullName evidence="2">Uncharacterized protein</fullName>
    </submittedName>
</protein>
<sequence>MQKLIILSYLFFLIAVTAAIIESSFITSHFFYVHYFKSILLVEIISPIIGIILGLFGKAGKPKQIAIVLHSLFFICFSLLASLNLWIITFDK</sequence>
<organism evidence="2 3">
    <name type="scientific">Bacillus bingmayongensis</name>
    <dbReference type="NCBI Taxonomy" id="1150157"/>
    <lineage>
        <taxon>Bacteria</taxon>
        <taxon>Bacillati</taxon>
        <taxon>Bacillota</taxon>
        <taxon>Bacilli</taxon>
        <taxon>Bacillales</taxon>
        <taxon>Bacillaceae</taxon>
        <taxon>Bacillus</taxon>
    </lineage>
</organism>
<name>A0ABU5JRN1_9BACI</name>
<gene>
    <name evidence="2" type="ORF">U2I54_02930</name>
</gene>
<proteinExistence type="predicted"/>
<comment type="caution">
    <text evidence="2">The sequence shown here is derived from an EMBL/GenBank/DDBJ whole genome shotgun (WGS) entry which is preliminary data.</text>
</comment>